<dbReference type="InterPro" id="IPR036388">
    <property type="entry name" value="WH-like_DNA-bd_sf"/>
</dbReference>
<dbReference type="SUPFAM" id="SSF88659">
    <property type="entry name" value="Sigma3 and sigma4 domains of RNA polymerase sigma factors"/>
    <property type="match status" value="1"/>
</dbReference>
<evidence type="ECO:0000259" key="6">
    <source>
        <dbReference type="Pfam" id="PF04542"/>
    </source>
</evidence>
<evidence type="ECO:0000313" key="8">
    <source>
        <dbReference type="EMBL" id="GIM70424.1"/>
    </source>
</evidence>
<accession>A0A919SEZ2</accession>
<keyword evidence="2" id="KW-0805">Transcription regulation</keyword>
<dbReference type="InterPro" id="IPR013325">
    <property type="entry name" value="RNA_pol_sigma_r2"/>
</dbReference>
<dbReference type="InterPro" id="IPR013324">
    <property type="entry name" value="RNA_pol_sigma_r3/r4-like"/>
</dbReference>
<keyword evidence="5" id="KW-0804">Transcription</keyword>
<dbReference type="InterPro" id="IPR007627">
    <property type="entry name" value="RNA_pol_sigma70_r2"/>
</dbReference>
<dbReference type="PANTHER" id="PTHR43133">
    <property type="entry name" value="RNA POLYMERASE ECF-TYPE SIGMA FACTO"/>
    <property type="match status" value="1"/>
</dbReference>
<dbReference type="GO" id="GO:0016987">
    <property type="term" value="F:sigma factor activity"/>
    <property type="evidence" value="ECO:0007669"/>
    <property type="project" value="UniProtKB-KW"/>
</dbReference>
<dbReference type="InterPro" id="IPR007630">
    <property type="entry name" value="RNA_pol_sigma70_r4"/>
</dbReference>
<protein>
    <submittedName>
        <fullName evidence="8">RNA polymerase sigma factor</fullName>
    </submittedName>
</protein>
<gene>
    <name evidence="8" type="ORF">Aco04nite_20230</name>
</gene>
<dbReference type="PANTHER" id="PTHR43133:SF52">
    <property type="entry name" value="ECF RNA POLYMERASE SIGMA FACTOR SIGL"/>
    <property type="match status" value="1"/>
</dbReference>
<comment type="caution">
    <text evidence="8">The sequence shown here is derived from an EMBL/GenBank/DDBJ whole genome shotgun (WGS) entry which is preliminary data.</text>
</comment>
<name>A0A919SEZ2_9ACTN</name>
<keyword evidence="4" id="KW-0238">DNA-binding</keyword>
<feature type="domain" description="RNA polymerase sigma-70 region 4" evidence="7">
    <location>
        <begin position="130"/>
        <end position="178"/>
    </location>
</feature>
<dbReference type="RefSeq" id="WP_212996921.1">
    <property type="nucleotide sequence ID" value="NZ_BAAATW010000003.1"/>
</dbReference>
<evidence type="ECO:0000256" key="2">
    <source>
        <dbReference type="ARBA" id="ARBA00023015"/>
    </source>
</evidence>
<keyword evidence="9" id="KW-1185">Reference proteome</keyword>
<dbReference type="GO" id="GO:0006352">
    <property type="term" value="P:DNA-templated transcription initiation"/>
    <property type="evidence" value="ECO:0007669"/>
    <property type="project" value="InterPro"/>
</dbReference>
<keyword evidence="3" id="KW-0731">Sigma factor</keyword>
<evidence type="ECO:0000259" key="7">
    <source>
        <dbReference type="Pfam" id="PF04545"/>
    </source>
</evidence>
<evidence type="ECO:0000256" key="4">
    <source>
        <dbReference type="ARBA" id="ARBA00023125"/>
    </source>
</evidence>
<dbReference type="GO" id="GO:0003677">
    <property type="term" value="F:DNA binding"/>
    <property type="evidence" value="ECO:0007669"/>
    <property type="project" value="UniProtKB-KW"/>
</dbReference>
<dbReference type="AlphaFoldDB" id="A0A919SEZ2"/>
<dbReference type="NCBIfam" id="TIGR02937">
    <property type="entry name" value="sigma70-ECF"/>
    <property type="match status" value="1"/>
</dbReference>
<dbReference type="CDD" id="cd06171">
    <property type="entry name" value="Sigma70_r4"/>
    <property type="match status" value="1"/>
</dbReference>
<dbReference type="Pfam" id="PF04542">
    <property type="entry name" value="Sigma70_r2"/>
    <property type="match status" value="1"/>
</dbReference>
<dbReference type="Pfam" id="PF04545">
    <property type="entry name" value="Sigma70_r4"/>
    <property type="match status" value="1"/>
</dbReference>
<organism evidence="8 9">
    <name type="scientific">Winogradskya consettensis</name>
    <dbReference type="NCBI Taxonomy" id="113560"/>
    <lineage>
        <taxon>Bacteria</taxon>
        <taxon>Bacillati</taxon>
        <taxon>Actinomycetota</taxon>
        <taxon>Actinomycetes</taxon>
        <taxon>Micromonosporales</taxon>
        <taxon>Micromonosporaceae</taxon>
        <taxon>Winogradskya</taxon>
    </lineage>
</organism>
<dbReference type="Proteomes" id="UP000680865">
    <property type="component" value="Unassembled WGS sequence"/>
</dbReference>
<evidence type="ECO:0000256" key="3">
    <source>
        <dbReference type="ARBA" id="ARBA00023082"/>
    </source>
</evidence>
<evidence type="ECO:0000256" key="1">
    <source>
        <dbReference type="ARBA" id="ARBA00010641"/>
    </source>
</evidence>
<evidence type="ECO:0000256" key="5">
    <source>
        <dbReference type="ARBA" id="ARBA00023163"/>
    </source>
</evidence>
<feature type="domain" description="RNA polymerase sigma-70 region 2" evidence="6">
    <location>
        <begin position="33"/>
        <end position="97"/>
    </location>
</feature>
<comment type="similarity">
    <text evidence="1">Belongs to the sigma-70 factor family. ECF subfamily.</text>
</comment>
<dbReference type="Gene3D" id="1.10.10.10">
    <property type="entry name" value="Winged helix-like DNA-binding domain superfamily/Winged helix DNA-binding domain"/>
    <property type="match status" value="1"/>
</dbReference>
<proteinExistence type="inferred from homology"/>
<evidence type="ECO:0000313" key="9">
    <source>
        <dbReference type="Proteomes" id="UP000680865"/>
    </source>
</evidence>
<sequence length="182" mass="20837">MTCVQEPSTHYQEMPSTHYREMDDRMTALHAGHSRDVMRYLLVLTRGERHTAEDLLQETMLRAWRHIGALPRDEESARRWLFTVARRLVIDAVRMRRTRPTEIGLVDFTWIPGADDTTASALATHSMKHAFNRLSPAHRDILSEVYLRGSSTEEIAEKFGLPVGTVKSRAHYALRALKTALA</sequence>
<dbReference type="EMBL" id="BOQP01000008">
    <property type="protein sequence ID" value="GIM70424.1"/>
    <property type="molecule type" value="Genomic_DNA"/>
</dbReference>
<dbReference type="Gene3D" id="1.10.1740.10">
    <property type="match status" value="1"/>
</dbReference>
<dbReference type="SUPFAM" id="SSF88946">
    <property type="entry name" value="Sigma2 domain of RNA polymerase sigma factors"/>
    <property type="match status" value="1"/>
</dbReference>
<dbReference type="InterPro" id="IPR014284">
    <property type="entry name" value="RNA_pol_sigma-70_dom"/>
</dbReference>
<dbReference type="InterPro" id="IPR039425">
    <property type="entry name" value="RNA_pol_sigma-70-like"/>
</dbReference>
<reference evidence="8" key="1">
    <citation type="submission" date="2021-03" db="EMBL/GenBank/DDBJ databases">
        <title>Whole genome shotgun sequence of Actinoplanes consettensis NBRC 14913.</title>
        <authorList>
            <person name="Komaki H."/>
            <person name="Tamura T."/>
        </authorList>
    </citation>
    <scope>NUCLEOTIDE SEQUENCE</scope>
    <source>
        <strain evidence="8">NBRC 14913</strain>
    </source>
</reference>